<dbReference type="InterPro" id="IPR029069">
    <property type="entry name" value="HotDog_dom_sf"/>
</dbReference>
<protein>
    <submittedName>
        <fullName evidence="3">Acyl-CoA thioesterase</fullName>
    </submittedName>
</protein>
<keyword evidence="2" id="KW-0378">Hydrolase</keyword>
<dbReference type="EMBL" id="DSVQ01000012">
    <property type="protein sequence ID" value="HGT39243.1"/>
    <property type="molecule type" value="Genomic_DNA"/>
</dbReference>
<evidence type="ECO:0000256" key="2">
    <source>
        <dbReference type="ARBA" id="ARBA00022801"/>
    </source>
</evidence>
<dbReference type="CDD" id="cd00586">
    <property type="entry name" value="4HBT"/>
    <property type="match status" value="1"/>
</dbReference>
<dbReference type="PANTHER" id="PTHR31793">
    <property type="entry name" value="4-HYDROXYBENZOYL-COA THIOESTERASE FAMILY MEMBER"/>
    <property type="match status" value="1"/>
</dbReference>
<dbReference type="InterPro" id="IPR008272">
    <property type="entry name" value="HB-CoA_thioesterase_AS"/>
</dbReference>
<dbReference type="GO" id="GO:0047617">
    <property type="term" value="F:fatty acyl-CoA hydrolase activity"/>
    <property type="evidence" value="ECO:0007669"/>
    <property type="project" value="TreeGrafter"/>
</dbReference>
<dbReference type="PANTHER" id="PTHR31793:SF27">
    <property type="entry name" value="NOVEL THIOESTERASE SUPERFAMILY DOMAIN AND SAPOSIN A-TYPE DOMAIN CONTAINING PROTEIN (0610012H03RIK)"/>
    <property type="match status" value="1"/>
</dbReference>
<dbReference type="InterPro" id="IPR050563">
    <property type="entry name" value="4-hydroxybenzoyl-CoA_TE"/>
</dbReference>
<comment type="similarity">
    <text evidence="1">Belongs to the 4-hydroxybenzoyl-CoA thioesterase family.</text>
</comment>
<sequence length="143" mass="16399">MKPFVITRRVEFYDTDLAGIVHFANYYRFMEQAEHELFRTYGLKITGHLPDGTKFGWPRVAAACKYSSPAFYDDLLEIHVRIVRRTERALHTAYEFRRGEQRLAEGEMTTVFCVFPNGERMQSAAMPADIAARLDAALADQSA</sequence>
<proteinExistence type="inferred from homology"/>
<dbReference type="AlphaFoldDB" id="A0A7C4QNZ0"/>
<dbReference type="InterPro" id="IPR006684">
    <property type="entry name" value="YbgC/YbaW"/>
</dbReference>
<evidence type="ECO:0000256" key="1">
    <source>
        <dbReference type="ARBA" id="ARBA00005953"/>
    </source>
</evidence>
<evidence type="ECO:0000313" key="3">
    <source>
        <dbReference type="EMBL" id="HGT39243.1"/>
    </source>
</evidence>
<accession>A0A7C4QNZ0</accession>
<reference evidence="3" key="1">
    <citation type="journal article" date="2020" name="mSystems">
        <title>Genome- and Community-Level Interaction Insights into Carbon Utilization and Element Cycling Functions of Hydrothermarchaeota in Hydrothermal Sediment.</title>
        <authorList>
            <person name="Zhou Z."/>
            <person name="Liu Y."/>
            <person name="Xu W."/>
            <person name="Pan J."/>
            <person name="Luo Z.H."/>
            <person name="Li M."/>
        </authorList>
    </citation>
    <scope>NUCLEOTIDE SEQUENCE [LARGE SCALE GENOMIC DNA]</scope>
    <source>
        <strain evidence="3">SpSt-508</strain>
    </source>
</reference>
<dbReference type="SUPFAM" id="SSF54637">
    <property type="entry name" value="Thioesterase/thiol ester dehydrase-isomerase"/>
    <property type="match status" value="1"/>
</dbReference>
<gene>
    <name evidence="3" type="ORF">ENS64_08275</name>
</gene>
<dbReference type="Pfam" id="PF13279">
    <property type="entry name" value="4HBT_2"/>
    <property type="match status" value="1"/>
</dbReference>
<name>A0A7C4QNZ0_9PLAN</name>
<comment type="caution">
    <text evidence="3">The sequence shown here is derived from an EMBL/GenBank/DDBJ whole genome shotgun (WGS) entry which is preliminary data.</text>
</comment>
<dbReference type="PROSITE" id="PS01328">
    <property type="entry name" value="4HBCOA_THIOESTERASE"/>
    <property type="match status" value="1"/>
</dbReference>
<dbReference type="Gene3D" id="3.10.129.10">
    <property type="entry name" value="Hotdog Thioesterase"/>
    <property type="match status" value="1"/>
</dbReference>
<dbReference type="PIRSF" id="PIRSF003230">
    <property type="entry name" value="YbgC"/>
    <property type="match status" value="1"/>
</dbReference>
<organism evidence="3">
    <name type="scientific">Schlesneria paludicola</name>
    <dbReference type="NCBI Taxonomy" id="360056"/>
    <lineage>
        <taxon>Bacteria</taxon>
        <taxon>Pseudomonadati</taxon>
        <taxon>Planctomycetota</taxon>
        <taxon>Planctomycetia</taxon>
        <taxon>Planctomycetales</taxon>
        <taxon>Planctomycetaceae</taxon>
        <taxon>Schlesneria</taxon>
    </lineage>
</organism>